<evidence type="ECO:0000313" key="1">
    <source>
        <dbReference type="EMBL" id="MPN42172.1"/>
    </source>
</evidence>
<comment type="caution">
    <text evidence="1">The sequence shown here is derived from an EMBL/GenBank/DDBJ whole genome shotgun (WGS) entry which is preliminary data.</text>
</comment>
<proteinExistence type="predicted"/>
<dbReference type="PANTHER" id="PTHR43657:SF1">
    <property type="entry name" value="ALTERED INHERITANCE OF MITOCHONDRIA PROTEIN 24, MITOCHONDRIAL"/>
    <property type="match status" value="1"/>
</dbReference>
<accession>A0A645HUM1</accession>
<dbReference type="InterPro" id="IPR016031">
    <property type="entry name" value="Trp_RNA-bd_attenuator-like_dom"/>
</dbReference>
<dbReference type="Pfam" id="PF01987">
    <property type="entry name" value="AIM24"/>
    <property type="match status" value="1"/>
</dbReference>
<evidence type="ECO:0008006" key="2">
    <source>
        <dbReference type="Google" id="ProtNLM"/>
    </source>
</evidence>
<gene>
    <name evidence="1" type="ORF">SDC9_189728</name>
</gene>
<dbReference type="EMBL" id="VSSQ01099721">
    <property type="protein sequence ID" value="MPN42172.1"/>
    <property type="molecule type" value="Genomic_DNA"/>
</dbReference>
<dbReference type="InterPro" id="IPR036983">
    <property type="entry name" value="AIM24_sf"/>
</dbReference>
<protein>
    <recommendedName>
        <fullName evidence="2">TIGR00266 family protein</fullName>
    </recommendedName>
</protein>
<sequence>MELDGSVKEIDLQPGQKMKVDTGNVAIYESTVSYGVERIKGFKNILFGGEGLFLTTVTGPGKVWLQTMTTQGFAKVIIPFLPKSN</sequence>
<reference evidence="1" key="1">
    <citation type="submission" date="2019-08" db="EMBL/GenBank/DDBJ databases">
        <authorList>
            <person name="Kucharzyk K."/>
            <person name="Murdoch R.W."/>
            <person name="Higgins S."/>
            <person name="Loffler F."/>
        </authorList>
    </citation>
    <scope>NUCLEOTIDE SEQUENCE</scope>
</reference>
<dbReference type="PANTHER" id="PTHR43657">
    <property type="entry name" value="TRYPTOPHAN RNA-BINDING ATTENUATOR PROTEIN-LIKE PROTEIN"/>
    <property type="match status" value="1"/>
</dbReference>
<name>A0A645HUM1_9ZZZZ</name>
<dbReference type="Gene3D" id="3.60.160.10">
    <property type="entry name" value="Mitochondrial biogenesis AIM24"/>
    <property type="match status" value="1"/>
</dbReference>
<dbReference type="InterPro" id="IPR002838">
    <property type="entry name" value="AIM24"/>
</dbReference>
<organism evidence="1">
    <name type="scientific">bioreactor metagenome</name>
    <dbReference type="NCBI Taxonomy" id="1076179"/>
    <lineage>
        <taxon>unclassified sequences</taxon>
        <taxon>metagenomes</taxon>
        <taxon>ecological metagenomes</taxon>
    </lineage>
</organism>
<dbReference type="SUPFAM" id="SSF51219">
    <property type="entry name" value="TRAP-like"/>
    <property type="match status" value="1"/>
</dbReference>
<dbReference type="AlphaFoldDB" id="A0A645HUM1"/>